<name>C1MJF6_MICPC</name>
<evidence type="ECO:0000256" key="1">
    <source>
        <dbReference type="SAM" id="MobiDB-lite"/>
    </source>
</evidence>
<feature type="compositionally biased region" description="Basic and acidic residues" evidence="1">
    <location>
        <begin position="182"/>
        <end position="192"/>
    </location>
</feature>
<dbReference type="AlphaFoldDB" id="C1MJF6"/>
<dbReference type="RefSeq" id="XP_003055306.1">
    <property type="nucleotide sequence ID" value="XM_003055260.1"/>
</dbReference>
<reference evidence="2 3" key="1">
    <citation type="journal article" date="2009" name="Science">
        <title>Green evolution and dynamic adaptations revealed by genomes of the marine picoeukaryotes Micromonas.</title>
        <authorList>
            <person name="Worden A.Z."/>
            <person name="Lee J.H."/>
            <person name="Mock T."/>
            <person name="Rouze P."/>
            <person name="Simmons M.P."/>
            <person name="Aerts A.L."/>
            <person name="Allen A.E."/>
            <person name="Cuvelier M.L."/>
            <person name="Derelle E."/>
            <person name="Everett M.V."/>
            <person name="Foulon E."/>
            <person name="Grimwood J."/>
            <person name="Gundlach H."/>
            <person name="Henrissat B."/>
            <person name="Napoli C."/>
            <person name="McDonald S.M."/>
            <person name="Parker M.S."/>
            <person name="Rombauts S."/>
            <person name="Salamov A."/>
            <person name="Von Dassow P."/>
            <person name="Badger J.H."/>
            <person name="Coutinho P.M."/>
            <person name="Demir E."/>
            <person name="Dubchak I."/>
            <person name="Gentemann C."/>
            <person name="Eikrem W."/>
            <person name="Gready J.E."/>
            <person name="John U."/>
            <person name="Lanier W."/>
            <person name="Lindquist E.A."/>
            <person name="Lucas S."/>
            <person name="Mayer K.F."/>
            <person name="Moreau H."/>
            <person name="Not F."/>
            <person name="Otillar R."/>
            <person name="Panaud O."/>
            <person name="Pangilinan J."/>
            <person name="Paulsen I."/>
            <person name="Piegu B."/>
            <person name="Poliakov A."/>
            <person name="Robbens S."/>
            <person name="Schmutz J."/>
            <person name="Toulza E."/>
            <person name="Wyss T."/>
            <person name="Zelensky A."/>
            <person name="Zhou K."/>
            <person name="Armbrust E.V."/>
            <person name="Bhattacharya D."/>
            <person name="Goodenough U.W."/>
            <person name="Van de Peer Y."/>
            <person name="Grigoriev I.V."/>
        </authorList>
    </citation>
    <scope>NUCLEOTIDE SEQUENCE [LARGE SCALE GENOMIC DNA]</scope>
    <source>
        <strain evidence="2 3">CCMP1545</strain>
    </source>
</reference>
<dbReference type="EMBL" id="GG663735">
    <property type="protein sequence ID" value="EEH60558.1"/>
    <property type="molecule type" value="Genomic_DNA"/>
</dbReference>
<sequence length="238" mass="27035">MGDVGSMCGMFAGWGFWFTLANGIKEMKPHLFKHNCKICNKAGIMKCGKCDGHGVAWREAKPVADFDSMKVDVSRSGQLARGQAKNDAFTGYLPCEYCKQTGVQTCRSCKGVGWHYLPFVNQRKFEPHPIFEDFHWARCFGNTADRKDMERTMQKDIITDAMMENKARKEAEEDADYARKIAEKRARKEDKVKRAKEKKGGGGFAGLPFFGGRGKDKEPEKKDKKKDKKKKKKKKETA</sequence>
<protein>
    <submittedName>
        <fullName evidence="2">Predicted protein</fullName>
    </submittedName>
</protein>
<dbReference type="OrthoDB" id="3355217at2759"/>
<proteinExistence type="predicted"/>
<evidence type="ECO:0000313" key="3">
    <source>
        <dbReference type="Proteomes" id="UP000001876"/>
    </source>
</evidence>
<keyword evidence="3" id="KW-1185">Reference proteome</keyword>
<feature type="compositionally biased region" description="Basic and acidic residues" evidence="1">
    <location>
        <begin position="213"/>
        <end position="222"/>
    </location>
</feature>
<dbReference type="OMA" id="FWINAVN"/>
<dbReference type="Proteomes" id="UP000001876">
    <property type="component" value="Unassembled WGS sequence"/>
</dbReference>
<feature type="compositionally biased region" description="Gly residues" evidence="1">
    <location>
        <begin position="201"/>
        <end position="212"/>
    </location>
</feature>
<dbReference type="KEGG" id="mpp:MICPUCDRAFT_46454"/>
<accession>C1MJF6</accession>
<evidence type="ECO:0000313" key="2">
    <source>
        <dbReference type="EMBL" id="EEH60558.1"/>
    </source>
</evidence>
<gene>
    <name evidence="2" type="ORF">MICPUCDRAFT_46454</name>
</gene>
<organism evidence="3">
    <name type="scientific">Micromonas pusilla (strain CCMP1545)</name>
    <name type="common">Picoplanktonic green alga</name>
    <dbReference type="NCBI Taxonomy" id="564608"/>
    <lineage>
        <taxon>Eukaryota</taxon>
        <taxon>Viridiplantae</taxon>
        <taxon>Chlorophyta</taxon>
        <taxon>Mamiellophyceae</taxon>
        <taxon>Mamiellales</taxon>
        <taxon>Mamiellaceae</taxon>
        <taxon>Micromonas</taxon>
    </lineage>
</organism>
<feature type="compositionally biased region" description="Basic residues" evidence="1">
    <location>
        <begin position="223"/>
        <end position="238"/>
    </location>
</feature>
<dbReference type="GeneID" id="9680527"/>
<feature type="region of interest" description="Disordered" evidence="1">
    <location>
        <begin position="182"/>
        <end position="238"/>
    </location>
</feature>